<keyword evidence="6 16" id="KW-0963">Cytoplasm</keyword>
<evidence type="ECO:0000256" key="17">
    <source>
        <dbReference type="SAM" id="MobiDB-lite"/>
    </source>
</evidence>
<dbReference type="SUPFAM" id="SSF46938">
    <property type="entry name" value="CRAL/TRIO N-terminal domain"/>
    <property type="match status" value="1"/>
</dbReference>
<reference evidence="19 20" key="1">
    <citation type="journal article" date="2014" name="Genome Announc.">
        <title>Draft genome sequence of the pathogenic fungus Scedosporium apiospermum.</title>
        <authorList>
            <person name="Vandeputte P."/>
            <person name="Ghamrawi S."/>
            <person name="Rechenmann M."/>
            <person name="Iltis A."/>
            <person name="Giraud S."/>
            <person name="Fleury M."/>
            <person name="Thornton C."/>
            <person name="Delhaes L."/>
            <person name="Meyer W."/>
            <person name="Papon N."/>
            <person name="Bouchara J.P."/>
        </authorList>
    </citation>
    <scope>NUCLEOTIDE SEQUENCE [LARGE SCALE GENOMIC DNA]</scope>
    <source>
        <strain evidence="19 20">IHEM 14462</strain>
    </source>
</reference>
<dbReference type="OrthoDB" id="75724at2759"/>
<dbReference type="PROSITE" id="PS50191">
    <property type="entry name" value="CRAL_TRIO"/>
    <property type="match status" value="1"/>
</dbReference>
<dbReference type="PANTHER" id="PTHR47669">
    <property type="entry name" value="PHOSPHATIDYLINOSITOL TRANSFER PROTEIN SFH5"/>
    <property type="match status" value="1"/>
</dbReference>
<evidence type="ECO:0000313" key="20">
    <source>
        <dbReference type="Proteomes" id="UP000028545"/>
    </source>
</evidence>
<gene>
    <name evidence="19" type="ORF">SAPIO_CDS5210</name>
</gene>
<keyword evidence="5 16" id="KW-0813">Transport</keyword>
<dbReference type="GO" id="GO:0005886">
    <property type="term" value="C:plasma membrane"/>
    <property type="evidence" value="ECO:0007669"/>
    <property type="project" value="TreeGrafter"/>
</dbReference>
<dbReference type="PANTHER" id="PTHR47669:SF1">
    <property type="entry name" value="PHOSPHATIDYLINOSITOL TRANSFER PROTEIN SFH5"/>
    <property type="match status" value="1"/>
</dbReference>
<feature type="region of interest" description="Disordered" evidence="17">
    <location>
        <begin position="370"/>
        <end position="463"/>
    </location>
</feature>
<comment type="catalytic activity">
    <reaction evidence="14">
        <text>a 1,2-diacyl-sn-glycero-3-phospho-(1D-myo-inositol)(in) = a 1,2-diacyl-sn-glycero-3-phospho-(1D-myo-inositol)(out)</text>
        <dbReference type="Rhea" id="RHEA:38691"/>
        <dbReference type="ChEBI" id="CHEBI:57880"/>
    </reaction>
    <physiologicalReaction direction="left-to-right" evidence="14">
        <dbReference type="Rhea" id="RHEA:38692"/>
    </physiologicalReaction>
</comment>
<dbReference type="GO" id="GO:0032541">
    <property type="term" value="C:cortical endoplasmic reticulum"/>
    <property type="evidence" value="ECO:0007669"/>
    <property type="project" value="TreeGrafter"/>
</dbReference>
<comment type="cofactor">
    <cofactor evidence="1">
        <name>heme b</name>
        <dbReference type="ChEBI" id="CHEBI:60344"/>
    </cofactor>
</comment>
<feature type="compositionally biased region" description="Basic and acidic residues" evidence="17">
    <location>
        <begin position="402"/>
        <end position="413"/>
    </location>
</feature>
<dbReference type="InterPro" id="IPR011074">
    <property type="entry name" value="CRAL/TRIO_N_dom"/>
</dbReference>
<feature type="compositionally biased region" description="Low complexity" evidence="17">
    <location>
        <begin position="370"/>
        <end position="397"/>
    </location>
</feature>
<dbReference type="InterPro" id="IPR036865">
    <property type="entry name" value="CRAL-TRIO_dom_sf"/>
</dbReference>
<accession>A0A084G634</accession>
<dbReference type="Gene3D" id="3.40.525.10">
    <property type="entry name" value="CRAL-TRIO lipid binding domain"/>
    <property type="match status" value="1"/>
</dbReference>
<evidence type="ECO:0000313" key="19">
    <source>
        <dbReference type="EMBL" id="KEZ42796.1"/>
    </source>
</evidence>
<dbReference type="GeneID" id="27724282"/>
<feature type="compositionally biased region" description="Basic and acidic residues" evidence="17">
    <location>
        <begin position="423"/>
        <end position="463"/>
    </location>
</feature>
<dbReference type="InterPro" id="IPR042938">
    <property type="entry name" value="Sfh5"/>
</dbReference>
<dbReference type="Pfam" id="PF03765">
    <property type="entry name" value="CRAL_TRIO_N"/>
    <property type="match status" value="1"/>
</dbReference>
<keyword evidence="9 16" id="KW-0256">Endoplasmic reticulum</keyword>
<dbReference type="KEGG" id="sapo:SAPIO_CDS5210"/>
<dbReference type="CDD" id="cd00170">
    <property type="entry name" value="SEC14"/>
    <property type="match status" value="1"/>
</dbReference>
<name>A0A084G634_PSEDA</name>
<evidence type="ECO:0000256" key="11">
    <source>
        <dbReference type="ARBA" id="ARBA00023004"/>
    </source>
</evidence>
<protein>
    <recommendedName>
        <fullName evidence="4 16">Phosphatidylinositol transfer protein SFH5</fullName>
        <shortName evidence="16">PITP SFH5</shortName>
    </recommendedName>
</protein>
<evidence type="ECO:0000256" key="8">
    <source>
        <dbReference type="ARBA" id="ARBA00022723"/>
    </source>
</evidence>
<keyword evidence="10 16" id="KW-0492">Microsome</keyword>
<feature type="compositionally biased region" description="Basic and acidic residues" evidence="17">
    <location>
        <begin position="66"/>
        <end position="100"/>
    </location>
</feature>
<proteinExistence type="inferred from homology"/>
<evidence type="ECO:0000256" key="4">
    <source>
        <dbReference type="ARBA" id="ARBA00018320"/>
    </source>
</evidence>
<evidence type="ECO:0000256" key="2">
    <source>
        <dbReference type="ARBA" id="ARBA00004406"/>
    </source>
</evidence>
<dbReference type="HOGENOM" id="CLU_045138_1_0_1"/>
<dbReference type="InterPro" id="IPR001251">
    <property type="entry name" value="CRAL-TRIO_dom"/>
</dbReference>
<dbReference type="VEuPathDB" id="FungiDB:SAPIO_CDS5210"/>
<evidence type="ECO:0000256" key="6">
    <source>
        <dbReference type="ARBA" id="ARBA00022490"/>
    </source>
</evidence>
<dbReference type="InterPro" id="IPR036273">
    <property type="entry name" value="CRAL/TRIO_N_dom_sf"/>
</dbReference>
<feature type="compositionally biased region" description="Low complexity" evidence="17">
    <location>
        <begin position="42"/>
        <end position="65"/>
    </location>
</feature>
<dbReference type="RefSeq" id="XP_016642595.1">
    <property type="nucleotide sequence ID" value="XM_016787580.1"/>
</dbReference>
<evidence type="ECO:0000256" key="9">
    <source>
        <dbReference type="ARBA" id="ARBA00022824"/>
    </source>
</evidence>
<keyword evidence="7" id="KW-0349">Heme</keyword>
<dbReference type="GO" id="GO:0046872">
    <property type="term" value="F:metal ion binding"/>
    <property type="evidence" value="ECO:0007669"/>
    <property type="project" value="UniProtKB-KW"/>
</dbReference>
<evidence type="ECO:0000256" key="7">
    <source>
        <dbReference type="ARBA" id="ARBA00022617"/>
    </source>
</evidence>
<evidence type="ECO:0000256" key="14">
    <source>
        <dbReference type="ARBA" id="ARBA00024146"/>
    </source>
</evidence>
<keyword evidence="13 16" id="KW-0472">Membrane</keyword>
<dbReference type="GO" id="GO:0017157">
    <property type="term" value="P:regulation of exocytosis"/>
    <property type="evidence" value="ECO:0007669"/>
    <property type="project" value="TreeGrafter"/>
</dbReference>
<keyword evidence="8" id="KW-0479">Metal-binding</keyword>
<evidence type="ECO:0000256" key="13">
    <source>
        <dbReference type="ARBA" id="ARBA00023136"/>
    </source>
</evidence>
<sequence>MSAEPKVVENQPTSEVVAAPADAPAPAAEPAAQETSAKVETETTTAADVAPVAPVVADTPAVAAVAKEDVPTASEEPAKGNKEESPKEESPKEESPKEVVETPLDKFASRLAAIKEKTSYDEMWGITLSDLSHAPTAIVLQKFLRANNGDVALAEKQLTEALKWRKETNPAKLLDDKVYDRARFGDLGFVTVHKADDSKEEVITWNVYGSVKSNKATFGNIKEFIEWRAALMELGVRKLKLDEATAPIPEGAEDPYQLIQVHDYMSVSFFRLDPNVKSASRETIHVLSVAYPELLSHKYFVNVPAIMGWVFGAMKLFLAPATLRKFHPLTSGTSLASELKPFAATLPKEYGGSGPSVKEGLTVKLTDTPAPAEKAAKAAPAAEPAPATAEAEPTKPVETPEEAPKEAPKENARPAETIQAAEPKVEEPKAEEAATKDAGAEAIEETAKETKPETKPEAQPKPE</sequence>
<evidence type="ECO:0000256" key="10">
    <source>
        <dbReference type="ARBA" id="ARBA00022848"/>
    </source>
</evidence>
<evidence type="ECO:0000256" key="5">
    <source>
        <dbReference type="ARBA" id="ARBA00022448"/>
    </source>
</evidence>
<evidence type="ECO:0000256" key="15">
    <source>
        <dbReference type="ARBA" id="ARBA00024180"/>
    </source>
</evidence>
<evidence type="ECO:0000256" key="16">
    <source>
        <dbReference type="RuleBase" id="RU367059"/>
    </source>
</evidence>
<evidence type="ECO:0000256" key="1">
    <source>
        <dbReference type="ARBA" id="ARBA00001970"/>
    </source>
</evidence>
<comment type="subcellular location">
    <subcellularLocation>
        <location evidence="16">Cytoplasm</location>
    </subcellularLocation>
    <subcellularLocation>
        <location evidence="2 16">Endoplasmic reticulum membrane</location>
        <topology evidence="2 16">Peripheral membrane protein</topology>
    </subcellularLocation>
    <subcellularLocation>
        <location evidence="16">Microsome membrane</location>
        <topology evidence="16">Peripheral membrane protein</topology>
    </subcellularLocation>
</comment>
<keyword evidence="20" id="KW-1185">Reference proteome</keyword>
<dbReference type="OMA" id="MVQIHDY"/>
<dbReference type="GO" id="GO:0008526">
    <property type="term" value="F:phosphatidylinositol transfer activity"/>
    <property type="evidence" value="ECO:0007669"/>
    <property type="project" value="UniProtKB-UniRule"/>
</dbReference>
<keyword evidence="12 16" id="KW-0445">Lipid transport</keyword>
<evidence type="ECO:0000259" key="18">
    <source>
        <dbReference type="PROSITE" id="PS50191"/>
    </source>
</evidence>
<dbReference type="AlphaFoldDB" id="A0A084G634"/>
<dbReference type="SMART" id="SM00516">
    <property type="entry name" value="SEC14"/>
    <property type="match status" value="1"/>
</dbReference>
<dbReference type="GO" id="GO:0005829">
    <property type="term" value="C:cytosol"/>
    <property type="evidence" value="ECO:0007669"/>
    <property type="project" value="TreeGrafter"/>
</dbReference>
<dbReference type="SUPFAM" id="SSF52087">
    <property type="entry name" value="CRAL/TRIO domain"/>
    <property type="match status" value="1"/>
</dbReference>
<keyword evidence="11" id="KW-0408">Iron</keyword>
<evidence type="ECO:0000256" key="12">
    <source>
        <dbReference type="ARBA" id="ARBA00023055"/>
    </source>
</evidence>
<dbReference type="EMBL" id="JOWA01000098">
    <property type="protein sequence ID" value="KEZ42796.1"/>
    <property type="molecule type" value="Genomic_DNA"/>
</dbReference>
<feature type="region of interest" description="Disordered" evidence="17">
    <location>
        <begin position="1"/>
        <end position="100"/>
    </location>
</feature>
<comment type="caution">
    <text evidence="19">The sequence shown here is derived from an EMBL/GenBank/DDBJ whole genome shotgun (WGS) entry which is preliminary data.</text>
</comment>
<feature type="compositionally biased region" description="Low complexity" evidence="17">
    <location>
        <begin position="18"/>
        <end position="32"/>
    </location>
</feature>
<dbReference type="Pfam" id="PF00650">
    <property type="entry name" value="CRAL_TRIO"/>
    <property type="match status" value="1"/>
</dbReference>
<dbReference type="Proteomes" id="UP000028545">
    <property type="component" value="Unassembled WGS sequence"/>
</dbReference>
<organism evidence="19 20">
    <name type="scientific">Pseudallescheria apiosperma</name>
    <name type="common">Scedosporium apiospermum</name>
    <dbReference type="NCBI Taxonomy" id="563466"/>
    <lineage>
        <taxon>Eukaryota</taxon>
        <taxon>Fungi</taxon>
        <taxon>Dikarya</taxon>
        <taxon>Ascomycota</taxon>
        <taxon>Pezizomycotina</taxon>
        <taxon>Sordariomycetes</taxon>
        <taxon>Hypocreomycetidae</taxon>
        <taxon>Microascales</taxon>
        <taxon>Microascaceae</taxon>
        <taxon>Scedosporium</taxon>
    </lineage>
</organism>
<dbReference type="GO" id="GO:0005789">
    <property type="term" value="C:endoplasmic reticulum membrane"/>
    <property type="evidence" value="ECO:0007669"/>
    <property type="project" value="UniProtKB-SubCell"/>
</dbReference>
<feature type="domain" description="CRAL-TRIO" evidence="18">
    <location>
        <begin position="180"/>
        <end position="358"/>
    </location>
</feature>
<comment type="function">
    <text evidence="15">Non-classical phosphatidylinositol (PtdIns) transfer protein (PITP), which exhibits PtdIns-binding/transfer activity in the absence of detectable PtdCho-binding/transfer activity. Regulates PtdIns(4,5)P2 homeostasis at the plasma membrane. Heme-binding protein that may play a role in organic oxidant-induced stress responses.</text>
</comment>
<comment type="similarity">
    <text evidence="3 16">Belongs to the SFH5 family.</text>
</comment>
<evidence type="ECO:0000256" key="3">
    <source>
        <dbReference type="ARBA" id="ARBA00006667"/>
    </source>
</evidence>
<dbReference type="GO" id="GO:0043001">
    <property type="term" value="P:Golgi to plasma membrane protein transport"/>
    <property type="evidence" value="ECO:0007669"/>
    <property type="project" value="TreeGrafter"/>
</dbReference>